<dbReference type="Gene3D" id="3.40.50.1010">
    <property type="entry name" value="5'-nuclease"/>
    <property type="match status" value="1"/>
</dbReference>
<dbReference type="Proteomes" id="UP000014387">
    <property type="component" value="Unassembled WGS sequence"/>
</dbReference>
<accession>A0A9W5VX57</accession>
<dbReference type="AlphaFoldDB" id="A0A9W5VX57"/>
<protein>
    <recommendedName>
        <fullName evidence="3">NYN domain-containing protein</fullName>
    </recommendedName>
</protein>
<evidence type="ECO:0008006" key="3">
    <source>
        <dbReference type="Google" id="ProtNLM"/>
    </source>
</evidence>
<proteinExistence type="predicted"/>
<evidence type="ECO:0000313" key="1">
    <source>
        <dbReference type="EMBL" id="EPD31638.1"/>
    </source>
</evidence>
<comment type="caution">
    <text evidence="1">The sequence shown here is derived from an EMBL/GenBank/DDBJ whole genome shotgun (WGS) entry which is preliminary data.</text>
</comment>
<organism evidence="1 2">
    <name type="scientific">Gleimia europaea ACS-120-V-Col10b</name>
    <dbReference type="NCBI Taxonomy" id="883069"/>
    <lineage>
        <taxon>Bacteria</taxon>
        <taxon>Bacillati</taxon>
        <taxon>Actinomycetota</taxon>
        <taxon>Actinomycetes</taxon>
        <taxon>Actinomycetales</taxon>
        <taxon>Actinomycetaceae</taxon>
        <taxon>Gleimia</taxon>
    </lineage>
</organism>
<sequence length="199" mass="22320">MGGAFAPPIESIKMDPLTYLIIDGENIDTTLGVSVLDRKPASEERPRWDRVLTSAEELWNQPVKGLFFLNASSGYMPMNFVQALLAMRYRPIPLAGIPDDQVVDQGIKRTLNAIGERGYGDVILASHDGDYEPEIKHLLEVGRRVGILGFPEFISSGLHDLTDEGLEIIDIEHGIDAFQVRLPRLRIIDLEDFDPYEFI</sequence>
<evidence type="ECO:0000313" key="2">
    <source>
        <dbReference type="Proteomes" id="UP000014387"/>
    </source>
</evidence>
<dbReference type="EMBL" id="AGWN01000001">
    <property type="protein sequence ID" value="EPD31638.1"/>
    <property type="molecule type" value="Genomic_DNA"/>
</dbReference>
<name>A0A9W5VX57_9ACTO</name>
<gene>
    <name evidence="1" type="ORF">HMPREF9238_01415</name>
</gene>
<keyword evidence="2" id="KW-1185">Reference proteome</keyword>
<reference evidence="1 2" key="1">
    <citation type="submission" date="2013-05" db="EMBL/GenBank/DDBJ databases">
        <title>The Genome Sequence of Actinomyces europaeus ACS-120-V-COL10B.</title>
        <authorList>
            <consortium name="The Broad Institute Genomics Platform"/>
            <person name="Earl A."/>
            <person name="Ward D."/>
            <person name="Feldgarden M."/>
            <person name="Gevers D."/>
            <person name="Saerens B."/>
            <person name="Vaneechoutte M."/>
            <person name="Walker B."/>
            <person name="Young S."/>
            <person name="Zeng Q."/>
            <person name="Gargeya S."/>
            <person name="Fitzgerald M."/>
            <person name="Haas B."/>
            <person name="Abouelleil A."/>
            <person name="Allen A.W."/>
            <person name="Alvarado L."/>
            <person name="Arachchi H.M."/>
            <person name="Berlin A.M."/>
            <person name="Chapman S.B."/>
            <person name="Gainer-Dewar J."/>
            <person name="Goldberg J."/>
            <person name="Griggs A."/>
            <person name="Gujja S."/>
            <person name="Hansen M."/>
            <person name="Howarth C."/>
            <person name="Imamovic A."/>
            <person name="Ireland A."/>
            <person name="Larimer J."/>
            <person name="McCowan C."/>
            <person name="Murphy C."/>
            <person name="Pearson M."/>
            <person name="Poon T.W."/>
            <person name="Priest M."/>
            <person name="Roberts A."/>
            <person name="Saif S."/>
            <person name="Shea T."/>
            <person name="Sisk P."/>
            <person name="Sykes S."/>
            <person name="Wortman J."/>
            <person name="Nusbaum C."/>
            <person name="Birren B."/>
        </authorList>
    </citation>
    <scope>NUCLEOTIDE SEQUENCE [LARGE SCALE GENOMIC DNA]</scope>
    <source>
        <strain evidence="1 2">ACS-120-V-Col10b</strain>
    </source>
</reference>